<name>A0ABQ4PRG0_9GAMM</name>
<keyword evidence="3" id="KW-1185">Reference proteome</keyword>
<comment type="caution">
    <text evidence="2">The sequence shown here is derived from an EMBL/GenBank/DDBJ whole genome shotgun (WGS) entry which is preliminary data.</text>
</comment>
<dbReference type="RefSeq" id="WP_220783381.1">
    <property type="nucleotide sequence ID" value="NZ_BPEY01000159.1"/>
</dbReference>
<evidence type="ECO:0000313" key="3">
    <source>
        <dbReference type="Proteomes" id="UP000887104"/>
    </source>
</evidence>
<proteinExistence type="predicted"/>
<feature type="compositionally biased region" description="Polar residues" evidence="1">
    <location>
        <begin position="17"/>
        <end position="35"/>
    </location>
</feature>
<feature type="region of interest" description="Disordered" evidence="1">
    <location>
        <begin position="1"/>
        <end position="35"/>
    </location>
</feature>
<reference evidence="2" key="1">
    <citation type="submission" date="2021-05" db="EMBL/GenBank/DDBJ databases">
        <title>Molecular characterization for Shewanella algae harboring chromosomal blaOXA-55-like strains isolated from clinical and environment sample.</title>
        <authorList>
            <person name="Ohama Y."/>
            <person name="Aoki K."/>
            <person name="Harada S."/>
            <person name="Moriya K."/>
            <person name="Ishii Y."/>
            <person name="Tateda K."/>
        </authorList>
    </citation>
    <scope>NUCLEOTIDE SEQUENCE</scope>
    <source>
        <strain evidence="2">JCM 11563</strain>
    </source>
</reference>
<gene>
    <name evidence="2" type="ORF">TUM4438_44220</name>
</gene>
<dbReference type="EMBL" id="BPEY01000159">
    <property type="protein sequence ID" value="GIU52182.1"/>
    <property type="molecule type" value="Genomic_DNA"/>
</dbReference>
<accession>A0ABQ4PRG0</accession>
<protein>
    <recommendedName>
        <fullName evidence="4">ParG</fullName>
    </recommendedName>
</protein>
<feature type="compositionally biased region" description="Basic residues" evidence="1">
    <location>
        <begin position="1"/>
        <end position="10"/>
    </location>
</feature>
<evidence type="ECO:0008006" key="4">
    <source>
        <dbReference type="Google" id="ProtNLM"/>
    </source>
</evidence>
<dbReference type="InterPro" id="IPR013321">
    <property type="entry name" value="Arc_rbn_hlx_hlx"/>
</dbReference>
<dbReference type="InterPro" id="IPR010985">
    <property type="entry name" value="Ribbon_hlx_hlx"/>
</dbReference>
<evidence type="ECO:0000256" key="1">
    <source>
        <dbReference type="SAM" id="MobiDB-lite"/>
    </source>
</evidence>
<organism evidence="2 3">
    <name type="scientific">Shewanella sairae</name>
    <dbReference type="NCBI Taxonomy" id="190310"/>
    <lineage>
        <taxon>Bacteria</taxon>
        <taxon>Pseudomonadati</taxon>
        <taxon>Pseudomonadota</taxon>
        <taxon>Gammaproteobacteria</taxon>
        <taxon>Alteromonadales</taxon>
        <taxon>Shewanellaceae</taxon>
        <taxon>Shewanella</taxon>
    </lineage>
</organism>
<evidence type="ECO:0000313" key="2">
    <source>
        <dbReference type="EMBL" id="GIU52182.1"/>
    </source>
</evidence>
<dbReference type="Proteomes" id="UP000887104">
    <property type="component" value="Unassembled WGS sequence"/>
</dbReference>
<dbReference type="SUPFAM" id="SSF47598">
    <property type="entry name" value="Ribbon-helix-helix"/>
    <property type="match status" value="1"/>
</dbReference>
<sequence length="81" mass="8871">MAAPTKKPKNNRLGSAPQATPLNTVGNNTSKPSNSELVPLNFKVDAEFKRDIKSFAASHDMSMVDVIKMAFEEYKKTKGSN</sequence>
<dbReference type="Gene3D" id="1.10.1220.10">
    <property type="entry name" value="Met repressor-like"/>
    <property type="match status" value="1"/>
</dbReference>